<proteinExistence type="predicted"/>
<dbReference type="GO" id="GO:0016831">
    <property type="term" value="F:carboxy-lyase activity"/>
    <property type="evidence" value="ECO:0007669"/>
    <property type="project" value="InterPro"/>
</dbReference>
<dbReference type="AlphaFoldDB" id="A0A124C4W8"/>
<organism evidence="4 5">
    <name type="scientific">Streptomyces scabiei</name>
    <dbReference type="NCBI Taxonomy" id="1930"/>
    <lineage>
        <taxon>Bacteria</taxon>
        <taxon>Bacillati</taxon>
        <taxon>Actinomycetota</taxon>
        <taxon>Actinomycetes</taxon>
        <taxon>Kitasatosporales</taxon>
        <taxon>Streptomycetaceae</taxon>
        <taxon>Streptomyces</taxon>
    </lineage>
</organism>
<dbReference type="Pfam" id="PF04909">
    <property type="entry name" value="Amidohydro_2"/>
    <property type="match status" value="1"/>
</dbReference>
<reference evidence="5" key="1">
    <citation type="submission" date="2015-11" db="EMBL/GenBank/DDBJ databases">
        <authorList>
            <consortium name="Cross-ministerial Strategic Innovation Promotion Program (SIP) consortium"/>
            <person name="Tomihama T."/>
            <person name="Ikenaga M."/>
            <person name="Sakai M."/>
            <person name="Okubo T."/>
            <person name="Ikeda S."/>
        </authorList>
    </citation>
    <scope>NUCLEOTIDE SEQUENCE [LARGE SCALE GENOMIC DNA]</scope>
    <source>
        <strain evidence="5">S58</strain>
    </source>
</reference>
<dbReference type="InterPro" id="IPR006311">
    <property type="entry name" value="TAT_signal"/>
</dbReference>
<reference evidence="5" key="3">
    <citation type="submission" date="2016-02" db="EMBL/GenBank/DDBJ databases">
        <title>Draft genome of pathogenic Streptomyces sp. in Japan.</title>
        <authorList>
            <person name="Tomihama T."/>
            <person name="Ikenaga M."/>
            <person name="Sakai M."/>
            <person name="Okubo T."/>
            <person name="Ikeda S."/>
        </authorList>
    </citation>
    <scope>NUCLEOTIDE SEQUENCE [LARGE SCALE GENOMIC DNA]</scope>
    <source>
        <strain evidence="5">S58</strain>
    </source>
</reference>
<dbReference type="PANTHER" id="PTHR21240:SF28">
    <property type="entry name" value="ISO-OROTATE DECARBOXYLASE (EUROFUNG)"/>
    <property type="match status" value="1"/>
</dbReference>
<dbReference type="SUPFAM" id="SSF51556">
    <property type="entry name" value="Metallo-dependent hydrolases"/>
    <property type="match status" value="1"/>
</dbReference>
<accession>A0A124C4W8</accession>
<dbReference type="EMBL" id="BCMM01000033">
    <property type="protein sequence ID" value="GAQ65766.1"/>
    <property type="molecule type" value="Genomic_DNA"/>
</dbReference>
<dbReference type="InterPro" id="IPR006680">
    <property type="entry name" value="Amidohydro-rel"/>
</dbReference>
<feature type="signal peptide" evidence="2">
    <location>
        <begin position="1"/>
        <end position="34"/>
    </location>
</feature>
<dbReference type="GO" id="GO:0019748">
    <property type="term" value="P:secondary metabolic process"/>
    <property type="evidence" value="ECO:0007669"/>
    <property type="project" value="TreeGrafter"/>
</dbReference>
<feature type="chain" id="PRO_5007170509" evidence="2">
    <location>
        <begin position="35"/>
        <end position="394"/>
    </location>
</feature>
<evidence type="ECO:0000313" key="4">
    <source>
        <dbReference type="EMBL" id="GAQ65766.1"/>
    </source>
</evidence>
<evidence type="ECO:0000256" key="1">
    <source>
        <dbReference type="ARBA" id="ARBA00023239"/>
    </source>
</evidence>
<keyword evidence="1" id="KW-0456">Lyase</keyword>
<dbReference type="PROSITE" id="PS51318">
    <property type="entry name" value="TAT"/>
    <property type="match status" value="1"/>
</dbReference>
<evidence type="ECO:0000256" key="2">
    <source>
        <dbReference type="SAM" id="SignalP"/>
    </source>
</evidence>
<evidence type="ECO:0000259" key="3">
    <source>
        <dbReference type="Pfam" id="PF04909"/>
    </source>
</evidence>
<dbReference type="InterPro" id="IPR032465">
    <property type="entry name" value="ACMSD"/>
</dbReference>
<dbReference type="Gene3D" id="3.20.20.140">
    <property type="entry name" value="Metal-dependent hydrolases"/>
    <property type="match status" value="1"/>
</dbReference>
<reference evidence="4 5" key="2">
    <citation type="journal article" date="2016" name="Genome Announc.">
        <title>Draft Genome Sequences of Streptomyces scabiei S58, Streptomyces turgidiscabies T45, and Streptomyces acidiscabies a10, the Pathogens of Potato Common Scab, Isolated in Japan.</title>
        <authorList>
            <person name="Tomihama T."/>
            <person name="Nishi Y."/>
            <person name="Sakai M."/>
            <person name="Ikenaga M."/>
            <person name="Okubo T."/>
            <person name="Ikeda S."/>
        </authorList>
    </citation>
    <scope>NUCLEOTIDE SEQUENCE [LARGE SCALE GENOMIC DNA]</scope>
    <source>
        <strain evidence="4 5">S58</strain>
    </source>
</reference>
<feature type="domain" description="Amidohydrolase-related" evidence="3">
    <location>
        <begin position="52"/>
        <end position="330"/>
    </location>
</feature>
<dbReference type="Proteomes" id="UP000067448">
    <property type="component" value="Unassembled WGS sequence"/>
</dbReference>
<dbReference type="GO" id="GO:0016787">
    <property type="term" value="F:hydrolase activity"/>
    <property type="evidence" value="ECO:0007669"/>
    <property type="project" value="UniProtKB-KW"/>
</dbReference>
<keyword evidence="2" id="KW-0732">Signal</keyword>
<evidence type="ECO:0000313" key="5">
    <source>
        <dbReference type="Proteomes" id="UP000067448"/>
    </source>
</evidence>
<dbReference type="PANTHER" id="PTHR21240">
    <property type="entry name" value="2-AMINO-3-CARBOXYLMUCONATE-6-SEMIALDEHYDE DECARBOXYLASE"/>
    <property type="match status" value="1"/>
</dbReference>
<dbReference type="GO" id="GO:0005737">
    <property type="term" value="C:cytoplasm"/>
    <property type="evidence" value="ECO:0007669"/>
    <property type="project" value="TreeGrafter"/>
</dbReference>
<comment type="caution">
    <text evidence="4">The sequence shown here is derived from an EMBL/GenBank/DDBJ whole genome shotgun (WGS) entry which is preliminary data.</text>
</comment>
<keyword evidence="4" id="KW-0378">Hydrolase</keyword>
<sequence length="394" mass="43638">MNLRRNISRRRMIEGASAAALVGAAAATMPAAMASPQTASSGSGLPKGNWRIDTHAHYSPDVYNDYLQRYGLLGAITGAYGPWSVERHVAFMDQYRIQASVLSFGDLQVTVGPVDDRRATARAVNDYARNLVQTRGDRFGIFAVTPMPDIEGSVAEVDRALGELDLDGICLLTNYKGTYLGDPSFAPLYEILNARHAYVYVHPTGPENNPAPKLCFGPDIPAGNNVFEYNFDATRAMTSLIYNGVLRDYPNIRWHFTHSGGALPFLAFRLATRHSAFPPFNEVLPEGPLTYMKRMFFDNAQAFTAAQLQPLSSLVPDSHIMFGSDWPATRHLYAADNVETMPFLKGSLPNLKAGDPEPTVDEIYSRRQRIALERDNALHQFPKLKARIRRAGSR</sequence>
<gene>
    <name evidence="4" type="ORF">SsS58_06181</name>
</gene>
<dbReference type="InterPro" id="IPR032466">
    <property type="entry name" value="Metal_Hydrolase"/>
</dbReference>
<protein>
    <submittedName>
        <fullName evidence="4">Amidohydrolase</fullName>
    </submittedName>
</protein>
<name>A0A124C4W8_STRSC</name>